<organism evidence="2 3">
    <name type="scientific">Streptomyces chartreusis</name>
    <dbReference type="NCBI Taxonomy" id="1969"/>
    <lineage>
        <taxon>Bacteria</taxon>
        <taxon>Bacillati</taxon>
        <taxon>Actinomycetota</taxon>
        <taxon>Actinomycetes</taxon>
        <taxon>Kitasatosporales</taxon>
        <taxon>Streptomycetaceae</taxon>
        <taxon>Streptomyces</taxon>
    </lineage>
</organism>
<feature type="compositionally biased region" description="Basic and acidic residues" evidence="1">
    <location>
        <begin position="495"/>
        <end position="504"/>
    </location>
</feature>
<gene>
    <name evidence="2" type="ORF">HUT05_30335</name>
</gene>
<keyword evidence="3" id="KW-1185">Reference proteome</keyword>
<evidence type="ECO:0000313" key="3">
    <source>
        <dbReference type="Proteomes" id="UP000509418"/>
    </source>
</evidence>
<evidence type="ECO:0000313" key="2">
    <source>
        <dbReference type="EMBL" id="QKZ21258.1"/>
    </source>
</evidence>
<protein>
    <submittedName>
        <fullName evidence="2">Uncharacterized protein</fullName>
    </submittedName>
</protein>
<reference evidence="2 3" key="1">
    <citation type="submission" date="2020-06" db="EMBL/GenBank/DDBJ databases">
        <title>Genome mining for natural products.</title>
        <authorList>
            <person name="Zhang B."/>
            <person name="Shi J."/>
            <person name="Ge H."/>
        </authorList>
    </citation>
    <scope>NUCLEOTIDE SEQUENCE [LARGE SCALE GENOMIC DNA]</scope>
    <source>
        <strain evidence="2 3">NA02069</strain>
    </source>
</reference>
<dbReference type="AlphaFoldDB" id="A0A7H8TE09"/>
<dbReference type="RefSeq" id="WP_176576956.1">
    <property type="nucleotide sequence ID" value="NZ_CBDRGH010000006.1"/>
</dbReference>
<proteinExistence type="predicted"/>
<accession>A0A7H8TE09</accession>
<name>A0A7H8TE09_STRCX</name>
<dbReference type="Proteomes" id="UP000509418">
    <property type="component" value="Chromosome"/>
</dbReference>
<evidence type="ECO:0000256" key="1">
    <source>
        <dbReference type="SAM" id="MobiDB-lite"/>
    </source>
</evidence>
<dbReference type="EMBL" id="CP056041">
    <property type="protein sequence ID" value="QKZ21258.1"/>
    <property type="molecule type" value="Genomic_DNA"/>
</dbReference>
<sequence length="659" mass="70921">MTTEPRWFSQPYPPEGASAAEGIRNQLGRPELDLLTILVRESAQNSWDARLRQSSTPVDYRIDMWTVSPAHAGAWRGLLLAGAPNSAEEFPLRETLRGGSLRVLSVSDRGTRGLGGPTRADNAVGPDRDFVSFIRNIGEPRDTALGGGTYGFGKGIFYLLSKPGTVVVHSRCRTVEGGFETRLIGCTLWKSYVAAEPGGDRRYTGRHWWGDTSGEVVEPLVGAAAEAVAQRLGLKAFGPEETGTTVVVVDPKLDDLEPAEAAAYLGDTIVWHLWPKMISTDGAPPAMRFSVTCDGVGHPVPDPRETRPLNMFVAAYETMVGPNGSDLECLRPKRHLGRLGLVKRIMPPLEPTRASRMLDIEDLIHHVCLMRPAELVVAYHPGPKPPSTSQGYAGVFRAEVAMDEVYAKAEPPTHDAWNPQSLQRPESTFVHTTFRRINDALEHLLSLGGIARPGASDVALGAASSLFSGLVGGAWGIGGATAYSKPGSTVTRSSKKNEAEDIADRPVLGRQTPTTPLDVPMGDRTAPPNDGPALRDDAAGAGPATPRRRPRVQYVGDPYYDDRGDTSVLIQSFRLPMPGLQRVRIDLAVTLPGAGGRETDPPIGATMPVLIGWEDDAGKLYSSDAQVIEGGETVWRAVVRPAPDTMTEIGIKVEAVRTP</sequence>
<feature type="region of interest" description="Disordered" evidence="1">
    <location>
        <begin position="482"/>
        <end position="558"/>
    </location>
</feature>